<gene>
    <name evidence="1" type="ORF">PhiCHU_58</name>
</gene>
<organism evidence="1 2">
    <name type="scientific">Pseudomonas phage PhiCHU</name>
    <dbReference type="NCBI Taxonomy" id="1589273"/>
    <lineage>
        <taxon>Viruses</taxon>
        <taxon>Duplodnaviria</taxon>
        <taxon>Heunggongvirae</taxon>
        <taxon>Uroviricota</taxon>
        <taxon>Caudoviricetes</taxon>
        <taxon>Bruynoghevirus</taxon>
        <taxon>Bruynoghevirus CHU</taxon>
    </lineage>
</organism>
<evidence type="ECO:0000313" key="1">
    <source>
        <dbReference type="EMBL" id="AJD82751.1"/>
    </source>
</evidence>
<dbReference type="EMBL" id="KP233880">
    <property type="protein sequence ID" value="AJD82751.1"/>
    <property type="molecule type" value="Genomic_DNA"/>
</dbReference>
<reference evidence="1 2" key="1">
    <citation type="submission" date="2014-12" db="EMBL/GenBank/DDBJ databases">
        <authorList>
            <person name="Magill D.J."/>
            <person name="Shaburova O.V."/>
            <person name="Chesnokova E.N."/>
            <person name="Pleteneva E.A."/>
            <person name="Krylov V.N."/>
            <person name="Kulakov L.A."/>
        </authorList>
    </citation>
    <scope>NUCLEOTIDE SEQUENCE [LARGE SCALE GENOMIC DNA]</scope>
</reference>
<dbReference type="KEGG" id="vg:26637284"/>
<protein>
    <submittedName>
        <fullName evidence="1">Putative tail constituent protein</fullName>
    </submittedName>
</protein>
<evidence type="ECO:0000313" key="2">
    <source>
        <dbReference type="Proteomes" id="UP000031719"/>
    </source>
</evidence>
<accession>A0A0B5A6J3</accession>
<dbReference type="GeneID" id="26637284"/>
<proteinExistence type="predicted"/>
<keyword evidence="2" id="KW-1185">Reference proteome</keyword>
<dbReference type="Proteomes" id="UP000031719">
    <property type="component" value="Segment"/>
</dbReference>
<dbReference type="OrthoDB" id="7362at10239"/>
<name>A0A0B5A6J3_9CAUD</name>
<dbReference type="RefSeq" id="YP_009210841.1">
    <property type="nucleotide sequence ID" value="NC_028933.1"/>
</dbReference>
<sequence length="314" mass="32152">MNFLQFNVKRLMGFNVEDALDSRAYKGGSKKQTTTSTSTPYQQGNYNELLSGASSWLHNGGFDPNYGGDPNFDPVADQNALQLGGIEGLGNLGGALQSLLGSSGVSSLADYLGPYDPNKTGLANAIGAANEQMQWDFDTTVRPDLRAGATNAGQYGSSRAGVAEGIATARLLQNQQNNASQLAFQDQQAYNQNRLNTLGNLSAIAKGLGSGNAMQVDAGSMLQNQEQQEINGALQKWAYENNVSLNDLLAYKELISGDMGGTNVSVPKGSGGGGGGLGSALGALGGASLGALFGGPAGASVGMNAGGRVGGLLF</sequence>